<dbReference type="Proteomes" id="UP001497512">
    <property type="component" value="Chromosome 7"/>
</dbReference>
<protein>
    <submittedName>
        <fullName evidence="1">Uncharacterized protein</fullName>
    </submittedName>
</protein>
<accession>A0ABP0UYG8</accession>
<organism evidence="1 2">
    <name type="scientific">Sphagnum troendelagicum</name>
    <dbReference type="NCBI Taxonomy" id="128251"/>
    <lineage>
        <taxon>Eukaryota</taxon>
        <taxon>Viridiplantae</taxon>
        <taxon>Streptophyta</taxon>
        <taxon>Embryophyta</taxon>
        <taxon>Bryophyta</taxon>
        <taxon>Sphagnophytina</taxon>
        <taxon>Sphagnopsida</taxon>
        <taxon>Sphagnales</taxon>
        <taxon>Sphagnaceae</taxon>
        <taxon>Sphagnum</taxon>
    </lineage>
</organism>
<evidence type="ECO:0000313" key="2">
    <source>
        <dbReference type="Proteomes" id="UP001497512"/>
    </source>
</evidence>
<evidence type="ECO:0000313" key="1">
    <source>
        <dbReference type="EMBL" id="CAK9232163.1"/>
    </source>
</evidence>
<reference evidence="1" key="1">
    <citation type="submission" date="2024-02" db="EMBL/GenBank/DDBJ databases">
        <authorList>
            <consortium name="ELIXIR-Norway"/>
            <consortium name="Elixir Norway"/>
        </authorList>
    </citation>
    <scope>NUCLEOTIDE SEQUENCE</scope>
</reference>
<name>A0ABP0UYG8_9BRYO</name>
<proteinExistence type="predicted"/>
<dbReference type="EMBL" id="OZ019899">
    <property type="protein sequence ID" value="CAK9232163.1"/>
    <property type="molecule type" value="Genomic_DNA"/>
</dbReference>
<sequence length="71" mass="8134">MVPMWALEDASSYLQLDESLYVQQQQQQFESWGPGEGSVVHIQCSRTHTGAKTQIRTEQSVKLLTWVHNES</sequence>
<keyword evidence="2" id="KW-1185">Reference proteome</keyword>
<gene>
    <name evidence="1" type="ORF">CSSPTR1EN2_LOCUS21120</name>
</gene>